<proteinExistence type="predicted"/>
<feature type="transmembrane region" description="Helical" evidence="1">
    <location>
        <begin position="42"/>
        <end position="65"/>
    </location>
</feature>
<evidence type="ECO:0000313" key="2">
    <source>
        <dbReference type="EMBL" id="QEY75765.1"/>
    </source>
</evidence>
<dbReference type="OrthoDB" id="10012567at2"/>
<dbReference type="Proteomes" id="UP000326659">
    <property type="component" value="Chromosome"/>
</dbReference>
<dbReference type="KEGG" id="pden:F1C79_31370"/>
<dbReference type="RefSeq" id="WP_151189553.1">
    <property type="nucleotide sequence ID" value="NZ_CP043626.1"/>
</dbReference>
<sequence length="155" mass="17301">MQCRLCKQIALTDESGLCAFHFELELSQSPARRSRKPYMARLPLWLGLVIAGLVLWLVLSIKAMYQHNPVDPTPFTEARAGETWIIKGNRVRLFSAPREDWNGSAHIAIYLPYGALAKIGATRDDGWTQVTVVKGGQLMDGWIHAEKVQAANKAN</sequence>
<dbReference type="EMBL" id="CP043626">
    <property type="protein sequence ID" value="QEY75765.1"/>
    <property type="molecule type" value="Genomic_DNA"/>
</dbReference>
<evidence type="ECO:0000313" key="3">
    <source>
        <dbReference type="Proteomes" id="UP000326659"/>
    </source>
</evidence>
<keyword evidence="1" id="KW-0812">Transmembrane</keyword>
<evidence type="ECO:0000256" key="1">
    <source>
        <dbReference type="SAM" id="Phobius"/>
    </source>
</evidence>
<keyword evidence="1" id="KW-0472">Membrane</keyword>
<gene>
    <name evidence="2" type="ORF">F1C79_31370</name>
</gene>
<reference evidence="2 3" key="1">
    <citation type="submission" date="2019-09" db="EMBL/GenBank/DDBJ databases">
        <title>Prosopis cineraria nodule microbiome.</title>
        <authorList>
            <person name="Chaluvadi S.R."/>
            <person name="Ali R."/>
            <person name="Wang X."/>
        </authorList>
    </citation>
    <scope>NUCLEOTIDE SEQUENCE [LARGE SCALE GENOMIC DNA]</scope>
    <source>
        <strain evidence="2 3">BG1</strain>
    </source>
</reference>
<keyword evidence="1" id="KW-1133">Transmembrane helix</keyword>
<dbReference type="AlphaFoldDB" id="A0A9X7N659"/>
<organism evidence="2 3">
    <name type="scientific">Pseudomonas denitrificans</name>
    <dbReference type="NCBI Taxonomy" id="43306"/>
    <lineage>
        <taxon>Bacteria</taxon>
        <taxon>Pseudomonadati</taxon>
        <taxon>Pseudomonadota</taxon>
        <taxon>Gammaproteobacteria</taxon>
        <taxon>Pseudomonadales</taxon>
        <taxon>Pseudomonadaceae</taxon>
        <taxon>Halopseudomonas</taxon>
    </lineage>
</organism>
<evidence type="ECO:0008006" key="4">
    <source>
        <dbReference type="Google" id="ProtNLM"/>
    </source>
</evidence>
<keyword evidence="3" id="KW-1185">Reference proteome</keyword>
<name>A0A9X7N659_PSEDE</name>
<protein>
    <recommendedName>
        <fullName evidence="4">SH3 domain-containing protein</fullName>
    </recommendedName>
</protein>
<accession>A0A9X7N659</accession>